<comment type="caution">
    <text evidence="1">The sequence shown here is derived from an EMBL/GenBank/DDBJ whole genome shotgun (WGS) entry which is preliminary data.</text>
</comment>
<sequence length="235" mass="27399">MKKNFEKLKIEMKYELSMKYWESIYECLNGTSLRGYLEYNSDSLPNLEELKNLYSLLEKEEIKLKKGYNKKDVLKSLTTNPFILKYDITENGININNMSEGNKSFVLLELIIQLGNNEFPILIDQPEDDLDNRSVYEGLVKFLRNKKIERQIIVATHNANVVVGADAENIIVANQNGVGTENYNERQFNYKNGALENQIKDSKDILGRRTIQEHICEILEGGKQAFERRKRKYKF</sequence>
<proteinExistence type="predicted"/>
<keyword evidence="2" id="KW-1185">Reference proteome</keyword>
<evidence type="ECO:0000313" key="1">
    <source>
        <dbReference type="EMBL" id="MCY7008786.1"/>
    </source>
</evidence>
<reference evidence="1" key="1">
    <citation type="submission" date="2022-09" db="EMBL/GenBank/DDBJ databases">
        <authorList>
            <person name="Zoaiter M."/>
        </authorList>
    </citation>
    <scope>NUCLEOTIDE SEQUENCE</scope>
    <source>
        <strain evidence="1">DSM 19848</strain>
    </source>
</reference>
<gene>
    <name evidence="1" type="ORF">OCK72_09130</name>
</gene>
<evidence type="ECO:0000313" key="2">
    <source>
        <dbReference type="Proteomes" id="UP001062738"/>
    </source>
</evidence>
<dbReference type="InterPro" id="IPR027417">
    <property type="entry name" value="P-loop_NTPase"/>
</dbReference>
<evidence type="ECO:0008006" key="3">
    <source>
        <dbReference type="Google" id="ProtNLM"/>
    </source>
</evidence>
<accession>A0ABT4DJK6</accession>
<dbReference type="Proteomes" id="UP001062738">
    <property type="component" value="Unassembled WGS sequence"/>
</dbReference>
<protein>
    <recommendedName>
        <fullName evidence="3">ATPase AAA-type core domain-containing protein</fullName>
    </recommendedName>
</protein>
<dbReference type="Gene3D" id="3.40.50.300">
    <property type="entry name" value="P-loop containing nucleotide triphosphate hydrolases"/>
    <property type="match status" value="1"/>
</dbReference>
<dbReference type="RefSeq" id="WP_265152576.1">
    <property type="nucleotide sequence ID" value="NZ_JAOXXL010000029.1"/>
</dbReference>
<organism evidence="1 2">
    <name type="scientific">Fusobacterium simiae</name>
    <dbReference type="NCBI Taxonomy" id="855"/>
    <lineage>
        <taxon>Bacteria</taxon>
        <taxon>Fusobacteriati</taxon>
        <taxon>Fusobacteriota</taxon>
        <taxon>Fusobacteriia</taxon>
        <taxon>Fusobacteriales</taxon>
        <taxon>Fusobacteriaceae</taxon>
        <taxon>Fusobacterium</taxon>
    </lineage>
</organism>
<dbReference type="EMBL" id="JAOXXL010000029">
    <property type="protein sequence ID" value="MCY7008786.1"/>
    <property type="molecule type" value="Genomic_DNA"/>
</dbReference>
<dbReference type="SUPFAM" id="SSF52540">
    <property type="entry name" value="P-loop containing nucleoside triphosphate hydrolases"/>
    <property type="match status" value="1"/>
</dbReference>
<name>A0ABT4DJK6_FUSSI</name>